<sequence length="435" mass="50153">MMAFRNDFLFKKFLLFILWWTIVRSQQELISSDYLVESNQEWTEDVHSERIISHSSKKEEKSYISNTYEGFDQNFNLTTLMYVAIITRHGSRSPLHTFPNDPYPFNNLTFWPDGPKQLTRYGKQQLYESGRNIRSRYNGFLSQLYIPHEISVRSNVFDRDFMSAACLLAGLYPPSDYQLWNPKIYWQPVPIWEDPLDVSLLVTEPSNCPRFEIYQKRSVAEFNSESSQHRNLLEYVSKHVGKKVETLTELGDITDTLIMQQENGYKLPLWTKNIYPEPLFTLGAAGLAAVSSGSPQMIRFAAGPTLKILNTQMLKKTANKMIPNRLMFIEAAHDITLQVLLSSFGIKRFPVKTSAYMIFELHQNSIGQFVQVLYYNSSATITPDVINLPSCPSPCTLDKFTSFVEEVAPQNWEQECNITKEKQVELLNDLKAALV</sequence>
<keyword evidence="7" id="KW-0325">Glycoprotein</keyword>
<feature type="signal peptide" evidence="8">
    <location>
        <begin position="1"/>
        <end position="25"/>
    </location>
</feature>
<evidence type="ECO:0000256" key="4">
    <source>
        <dbReference type="ARBA" id="ARBA00022729"/>
    </source>
</evidence>
<keyword evidence="4 8" id="KW-0732">Signal</keyword>
<dbReference type="eggNOG" id="KOG3720">
    <property type="taxonomic scope" value="Eukaryota"/>
</dbReference>
<organism evidence="9">
    <name type="scientific">Rhodnius prolixus</name>
    <name type="common">Triatomid bug</name>
    <dbReference type="NCBI Taxonomy" id="13249"/>
    <lineage>
        <taxon>Eukaryota</taxon>
        <taxon>Metazoa</taxon>
        <taxon>Ecdysozoa</taxon>
        <taxon>Arthropoda</taxon>
        <taxon>Hexapoda</taxon>
        <taxon>Insecta</taxon>
        <taxon>Pterygota</taxon>
        <taxon>Neoptera</taxon>
        <taxon>Paraneoptera</taxon>
        <taxon>Hemiptera</taxon>
        <taxon>Heteroptera</taxon>
        <taxon>Panheteroptera</taxon>
        <taxon>Cimicomorpha</taxon>
        <taxon>Reduviidae</taxon>
        <taxon>Triatominae</taxon>
        <taxon>Rhodnius</taxon>
    </lineage>
</organism>
<dbReference type="STRING" id="13249.R4G457"/>
<dbReference type="InterPro" id="IPR050645">
    <property type="entry name" value="Histidine_acid_phosphatase"/>
</dbReference>
<dbReference type="GO" id="GO:0003993">
    <property type="term" value="F:acid phosphatase activity"/>
    <property type="evidence" value="ECO:0007669"/>
    <property type="project" value="UniProtKB-EC"/>
</dbReference>
<evidence type="ECO:0000256" key="7">
    <source>
        <dbReference type="ARBA" id="ARBA00023180"/>
    </source>
</evidence>
<dbReference type="InterPro" id="IPR000560">
    <property type="entry name" value="His_Pase_clade-2"/>
</dbReference>
<keyword evidence="5" id="KW-0378">Hydrolase</keyword>
<evidence type="ECO:0000256" key="8">
    <source>
        <dbReference type="SAM" id="SignalP"/>
    </source>
</evidence>
<evidence type="ECO:0000256" key="1">
    <source>
        <dbReference type="ARBA" id="ARBA00000032"/>
    </source>
</evidence>
<protein>
    <recommendedName>
        <fullName evidence="3">acid phosphatase</fullName>
        <ecNumber evidence="3">3.1.3.2</ecNumber>
    </recommendedName>
</protein>
<evidence type="ECO:0000313" key="10">
    <source>
        <dbReference type="EnsemblMetazoa" id="RPRC006263-PA"/>
    </source>
</evidence>
<evidence type="ECO:0000256" key="6">
    <source>
        <dbReference type="ARBA" id="ARBA00023157"/>
    </source>
</evidence>
<dbReference type="EMBL" id="GAHY01001635">
    <property type="protein sequence ID" value="JAA75875.1"/>
    <property type="molecule type" value="mRNA"/>
</dbReference>
<dbReference type="InterPro" id="IPR029033">
    <property type="entry name" value="His_PPase_superfam"/>
</dbReference>
<dbReference type="HOGENOM" id="CLU_030431_1_1_1"/>
<evidence type="ECO:0000256" key="3">
    <source>
        <dbReference type="ARBA" id="ARBA00012646"/>
    </source>
</evidence>
<dbReference type="InParanoid" id="R4G457"/>
<accession>R4G457</accession>
<dbReference type="RefSeq" id="XP_073991967.1">
    <property type="nucleotide sequence ID" value="XM_074135866.1"/>
</dbReference>
<reference evidence="10" key="3">
    <citation type="submission" date="2015-05" db="UniProtKB">
        <authorList>
            <consortium name="EnsemblMetazoa"/>
        </authorList>
    </citation>
    <scope>IDENTIFICATION</scope>
</reference>
<feature type="chain" id="PRO_5014108797" description="acid phosphatase" evidence="8">
    <location>
        <begin position="26"/>
        <end position="435"/>
    </location>
</feature>
<dbReference type="PANTHER" id="PTHR11567">
    <property type="entry name" value="ACID PHOSPHATASE-RELATED"/>
    <property type="match status" value="1"/>
</dbReference>
<dbReference type="Pfam" id="PF00328">
    <property type="entry name" value="His_Phos_2"/>
    <property type="match status" value="1"/>
</dbReference>
<dbReference type="OMA" id="DYQLWNP"/>
<dbReference type="EC" id="3.1.3.2" evidence="3"/>
<comment type="similarity">
    <text evidence="2">Belongs to the histidine acid phosphatase family.</text>
</comment>
<evidence type="ECO:0000256" key="2">
    <source>
        <dbReference type="ARBA" id="ARBA00005375"/>
    </source>
</evidence>
<dbReference type="Gene3D" id="3.40.50.1240">
    <property type="entry name" value="Phosphoglycerate mutase-like"/>
    <property type="match status" value="1"/>
</dbReference>
<dbReference type="InterPro" id="IPR033379">
    <property type="entry name" value="Acid_Pase_AS"/>
</dbReference>
<evidence type="ECO:0000313" key="9">
    <source>
        <dbReference type="EMBL" id="JAA75875.1"/>
    </source>
</evidence>
<keyword evidence="6" id="KW-1015">Disulfide bond</keyword>
<dbReference type="VEuPathDB" id="VectorBase:RPRC006263"/>
<reference evidence="11" key="2">
    <citation type="submission" date="2015-04" db="EMBL/GenBank/DDBJ databases">
        <authorList>
            <person name="Wilson R.K."/>
            <person name="Warren W."/>
            <person name="Dotson E."/>
            <person name="Oliveira P.L."/>
        </authorList>
    </citation>
    <scope>NUCLEOTIDE SEQUENCE</scope>
</reference>
<proteinExistence type="evidence at transcript level"/>
<name>R4G457_RHOPR</name>
<dbReference type="CDD" id="cd07061">
    <property type="entry name" value="HP_HAP_like"/>
    <property type="match status" value="1"/>
</dbReference>
<evidence type="ECO:0000313" key="11">
    <source>
        <dbReference type="Proteomes" id="UP000015103"/>
    </source>
</evidence>
<keyword evidence="11" id="KW-1185">Reference proteome</keyword>
<dbReference type="SUPFAM" id="SSF53254">
    <property type="entry name" value="Phosphoglycerate mutase-like"/>
    <property type="match status" value="1"/>
</dbReference>
<evidence type="ECO:0000256" key="5">
    <source>
        <dbReference type="ARBA" id="ARBA00022801"/>
    </source>
</evidence>
<dbReference type="AlphaFoldDB" id="R4G457"/>
<reference evidence="9" key="1">
    <citation type="submission" date="2013-04" db="EMBL/GenBank/DDBJ databases">
        <title>An insight into the transcriptome of the digestive tract of the blood sucking bug, Rhodnius prolixus.</title>
        <authorList>
            <person name="Ribeiro J.M.C."/>
            <person name="Genta F.A."/>
            <person name="Sorgine M.H.F."/>
            <person name="Paiva-Silva G.O."/>
            <person name="Majerowicz D."/>
            <person name="Medeiros M."/>
            <person name="Koerich L."/>
            <person name="Terra W.R."/>
            <person name="Ferreira C."/>
            <person name="Pimentel A.C."/>
            <person name="Bisch P.M."/>
            <person name="Diniz M.M.P."/>
            <person name="Nascimento R."/>
            <person name="Salmon D."/>
            <person name="Silber A.M."/>
            <person name="Alves M."/>
            <person name="Oliveira M.F."/>
            <person name="Gondim K.C."/>
            <person name="Silva Neto M.A.C."/>
            <person name="Atella G.C."/>
            <person name="Araujo H."/>
            <person name="Dias F.S."/>
            <person name="Polycarpo C.R."/>
            <person name="Fampa P."/>
            <person name="Melo A.C."/>
            <person name="Tanaka A.S."/>
            <person name="Balczun C."/>
            <person name="Oliveira J.H.M."/>
            <person name="Goncalves R."/>
            <person name="Lazoski C."/>
            <person name="Pereira M.A."/>
            <person name="Rivera-Pomar R."/>
            <person name="Diambra L."/>
            <person name="Schaub G.A."/>
            <person name="Garcia E.S."/>
            <person name="Azambuja P."/>
            <person name="Braz G.R.C."/>
            <person name="Oliveira P.L."/>
        </authorList>
    </citation>
    <scope>NUCLEOTIDE SEQUENCE</scope>
</reference>
<dbReference type="PANTHER" id="PTHR11567:SF211">
    <property type="entry name" value="PROSTATIC ACID PHOSPHATASE"/>
    <property type="match status" value="1"/>
</dbReference>
<dbReference type="EnsemblMetazoa" id="RPRC006263-RA">
    <property type="protein sequence ID" value="RPRC006263-PA"/>
    <property type="gene ID" value="RPRC006263"/>
</dbReference>
<dbReference type="Proteomes" id="UP000015103">
    <property type="component" value="Unassembled WGS sequence"/>
</dbReference>
<dbReference type="PROSITE" id="PS00616">
    <property type="entry name" value="HIS_ACID_PHOSPHAT_1"/>
    <property type="match status" value="1"/>
</dbReference>
<dbReference type="EMBL" id="ACPB03008564">
    <property type="status" value="NOT_ANNOTATED_CDS"/>
    <property type="molecule type" value="Genomic_DNA"/>
</dbReference>
<dbReference type="GeneID" id="141458176"/>
<comment type="catalytic activity">
    <reaction evidence="1">
        <text>a phosphate monoester + H2O = an alcohol + phosphate</text>
        <dbReference type="Rhea" id="RHEA:15017"/>
        <dbReference type="ChEBI" id="CHEBI:15377"/>
        <dbReference type="ChEBI" id="CHEBI:30879"/>
        <dbReference type="ChEBI" id="CHEBI:43474"/>
        <dbReference type="ChEBI" id="CHEBI:67140"/>
        <dbReference type="EC" id="3.1.3.2"/>
    </reaction>
</comment>